<dbReference type="EMBL" id="FR971619">
    <property type="protein sequence ID" value="CDR11357.1"/>
    <property type="molecule type" value="Genomic_DNA"/>
</dbReference>
<evidence type="ECO:0000259" key="4">
    <source>
        <dbReference type="SMART" id="SM01424"/>
    </source>
</evidence>
<gene>
    <name evidence="5" type="ORF">GSONMT00005438001</name>
</gene>
<evidence type="ECO:0000256" key="2">
    <source>
        <dbReference type="ARBA" id="ARBA00023054"/>
    </source>
</evidence>
<evidence type="ECO:0000313" key="6">
    <source>
        <dbReference type="Proteomes" id="UP000193380"/>
    </source>
</evidence>
<dbReference type="PANTHER" id="PTHR15751">
    <property type="entry name" value="TRAFFICKING KINESIN-BINDING PROTEIN"/>
    <property type="match status" value="1"/>
</dbReference>
<reference evidence="5" key="2">
    <citation type="submission" date="2014-03" db="EMBL/GenBank/DDBJ databases">
        <authorList>
            <person name="Genoscope - CEA"/>
        </authorList>
    </citation>
    <scope>NUCLEOTIDE SEQUENCE</scope>
</reference>
<organism evidence="5 6">
    <name type="scientific">Oncorhynchus mykiss</name>
    <name type="common">Rainbow trout</name>
    <name type="synonym">Salmo gairdneri</name>
    <dbReference type="NCBI Taxonomy" id="8022"/>
    <lineage>
        <taxon>Eukaryota</taxon>
        <taxon>Metazoa</taxon>
        <taxon>Chordata</taxon>
        <taxon>Craniata</taxon>
        <taxon>Vertebrata</taxon>
        <taxon>Euteleostomi</taxon>
        <taxon>Actinopterygii</taxon>
        <taxon>Neopterygii</taxon>
        <taxon>Teleostei</taxon>
        <taxon>Protacanthopterygii</taxon>
        <taxon>Salmoniformes</taxon>
        <taxon>Salmonidae</taxon>
        <taxon>Salmoninae</taxon>
        <taxon>Oncorhynchus</taxon>
    </lineage>
</organism>
<evidence type="ECO:0000256" key="3">
    <source>
        <dbReference type="ARBA" id="ARBA00023128"/>
    </source>
</evidence>
<dbReference type="Proteomes" id="UP000193380">
    <property type="component" value="Unassembled WGS sequence"/>
</dbReference>
<dbReference type="AlphaFoldDB" id="A0A061A5V1"/>
<protein>
    <recommendedName>
        <fullName evidence="4">HAP1 N-terminal domain-containing protein</fullName>
    </recommendedName>
</protein>
<feature type="domain" description="HAP1 N-terminal" evidence="4">
    <location>
        <begin position="1"/>
        <end position="101"/>
    </location>
</feature>
<proteinExistence type="predicted"/>
<dbReference type="GO" id="GO:0005739">
    <property type="term" value="C:mitochondrion"/>
    <property type="evidence" value="ECO:0007669"/>
    <property type="project" value="UniProtKB-SubCell"/>
</dbReference>
<dbReference type="GO" id="GO:0031410">
    <property type="term" value="C:cytoplasmic vesicle"/>
    <property type="evidence" value="ECO:0007669"/>
    <property type="project" value="TreeGrafter"/>
</dbReference>
<dbReference type="InterPro" id="IPR051946">
    <property type="entry name" value="Intracell_Traff-Reg"/>
</dbReference>
<keyword evidence="2" id="KW-0175">Coiled coil</keyword>
<dbReference type="GO" id="GO:0022008">
    <property type="term" value="P:neurogenesis"/>
    <property type="evidence" value="ECO:0007669"/>
    <property type="project" value="TreeGrafter"/>
</dbReference>
<dbReference type="GO" id="GO:0017022">
    <property type="term" value="F:myosin binding"/>
    <property type="evidence" value="ECO:0007669"/>
    <property type="project" value="TreeGrafter"/>
</dbReference>
<dbReference type="PaxDb" id="8022-A0A061A5V1"/>
<feature type="non-terminal residue" evidence="5">
    <location>
        <position position="102"/>
    </location>
</feature>
<reference evidence="5" key="1">
    <citation type="journal article" date="2014" name="Nat. Commun.">
        <title>The rainbow trout genome provides novel insights into evolution after whole-genome duplication in vertebrates.</title>
        <authorList>
            <person name="Berthelot C."/>
            <person name="Brunet F."/>
            <person name="Chalopin D."/>
            <person name="Juanchich A."/>
            <person name="Bernard M."/>
            <person name="Noel B."/>
            <person name="Bento P."/>
            <person name="Da Silva C."/>
            <person name="Labadie K."/>
            <person name="Alberti A."/>
            <person name="Aury J.M."/>
            <person name="Louis A."/>
            <person name="Dehais P."/>
            <person name="Bardou P."/>
            <person name="Montfort J."/>
            <person name="Klopp C."/>
            <person name="Cabau C."/>
            <person name="Gaspin C."/>
            <person name="Thorgaard G.H."/>
            <person name="Boussaha M."/>
            <person name="Quillet E."/>
            <person name="Guyomard R."/>
            <person name="Galiana D."/>
            <person name="Bobe J."/>
            <person name="Volff J.N."/>
            <person name="Genet C."/>
            <person name="Wincker P."/>
            <person name="Jaillon O."/>
            <person name="Roest Crollius H."/>
            <person name="Guiguen Y."/>
        </authorList>
    </citation>
    <scope>NUCLEOTIDE SEQUENCE [LARGE SCALE GENOMIC DNA]</scope>
</reference>
<comment type="subcellular location">
    <subcellularLocation>
        <location evidence="1">Mitochondrion</location>
    </subcellularLocation>
</comment>
<dbReference type="GO" id="GO:0030425">
    <property type="term" value="C:dendrite"/>
    <property type="evidence" value="ECO:0007669"/>
    <property type="project" value="TreeGrafter"/>
</dbReference>
<dbReference type="GO" id="GO:0050811">
    <property type="term" value="F:GABA receptor binding"/>
    <property type="evidence" value="ECO:0007669"/>
    <property type="project" value="TreeGrafter"/>
</dbReference>
<sequence length="102" mass="11652">MTKTYNDIDAVTRLLEEKERDLELAARIGQSLLKKNRTLTEQNDYLEVQVGHITEEVAQLHHELNLKDELLQFYTNASEESEEDSTTGSPTLVLSVCLLFLT</sequence>
<dbReference type="InterPro" id="IPR006933">
    <property type="entry name" value="HAP1_N"/>
</dbReference>
<dbReference type="GO" id="GO:0006605">
    <property type="term" value="P:protein targeting"/>
    <property type="evidence" value="ECO:0007669"/>
    <property type="project" value="TreeGrafter"/>
</dbReference>
<dbReference type="GO" id="GO:0008333">
    <property type="term" value="P:endosome to lysosome transport"/>
    <property type="evidence" value="ECO:0007669"/>
    <property type="project" value="TreeGrafter"/>
</dbReference>
<dbReference type="SMART" id="SM01424">
    <property type="entry name" value="HAP1_N"/>
    <property type="match status" value="1"/>
</dbReference>
<dbReference type="GO" id="GO:0098957">
    <property type="term" value="P:anterograde axonal transport of mitochondrion"/>
    <property type="evidence" value="ECO:0007669"/>
    <property type="project" value="TreeGrafter"/>
</dbReference>
<name>A0A061A5V1_ONCMY</name>
<evidence type="ECO:0000256" key="1">
    <source>
        <dbReference type="ARBA" id="ARBA00004173"/>
    </source>
</evidence>
<dbReference type="GO" id="GO:0047496">
    <property type="term" value="P:vesicle transport along microtubule"/>
    <property type="evidence" value="ECO:0007669"/>
    <property type="project" value="TreeGrafter"/>
</dbReference>
<evidence type="ECO:0000313" key="5">
    <source>
        <dbReference type="EMBL" id="CDR11357.1"/>
    </source>
</evidence>
<keyword evidence="3" id="KW-0496">Mitochondrion</keyword>
<dbReference type="Pfam" id="PF04849">
    <property type="entry name" value="HAP1_N"/>
    <property type="match status" value="1"/>
</dbReference>
<dbReference type="STRING" id="8022.A0A061A5V1"/>
<dbReference type="GO" id="GO:0048311">
    <property type="term" value="P:mitochondrion distribution"/>
    <property type="evidence" value="ECO:0007669"/>
    <property type="project" value="TreeGrafter"/>
</dbReference>
<dbReference type="GO" id="GO:1904115">
    <property type="term" value="C:axon cytoplasm"/>
    <property type="evidence" value="ECO:0007669"/>
    <property type="project" value="GOC"/>
</dbReference>
<dbReference type="PANTHER" id="PTHR15751:SF11">
    <property type="entry name" value="TRAFFICKING KINESIN-BINDING PROTEIN 1"/>
    <property type="match status" value="1"/>
</dbReference>
<accession>A0A061A5V1</accession>